<accession>A0A845GDP8</accession>
<dbReference type="AlphaFoldDB" id="A0A845GDP8"/>
<name>A0A845GDP8_9BURK</name>
<dbReference type="EMBL" id="WWCW01000149">
    <property type="protein sequence ID" value="MYM90919.1"/>
    <property type="molecule type" value="Genomic_DNA"/>
</dbReference>
<proteinExistence type="predicted"/>
<reference evidence="2 3" key="1">
    <citation type="submission" date="2020-01" db="EMBL/GenBank/DDBJ databases">
        <title>Novel species isolated from a subtropical stream in China.</title>
        <authorList>
            <person name="Lu H."/>
        </authorList>
    </citation>
    <scope>NUCLEOTIDE SEQUENCE [LARGE SCALE GENOMIC DNA]</scope>
    <source>
        <strain evidence="2 3">FT82W</strain>
    </source>
</reference>
<organism evidence="2 3">
    <name type="scientific">Duganella vulcania</name>
    <dbReference type="NCBI Taxonomy" id="2692166"/>
    <lineage>
        <taxon>Bacteria</taxon>
        <taxon>Pseudomonadati</taxon>
        <taxon>Pseudomonadota</taxon>
        <taxon>Betaproteobacteria</taxon>
        <taxon>Burkholderiales</taxon>
        <taxon>Oxalobacteraceae</taxon>
        <taxon>Telluria group</taxon>
        <taxon>Duganella</taxon>
    </lineage>
</organism>
<dbReference type="Proteomes" id="UP000470302">
    <property type="component" value="Unassembled WGS sequence"/>
</dbReference>
<evidence type="ECO:0000313" key="3">
    <source>
        <dbReference type="Proteomes" id="UP000470302"/>
    </source>
</evidence>
<protein>
    <recommendedName>
        <fullName evidence="4">DUF3820 family protein</fullName>
    </recommendedName>
</protein>
<comment type="caution">
    <text evidence="2">The sequence shown here is derived from an EMBL/GenBank/DDBJ whole genome shotgun (WGS) entry which is preliminary data.</text>
</comment>
<sequence>MHASRESGGLGPAGARRRPLRAQRCPPDVRCRRDAFIPTWSVQRHRPSSYLGWFAREGFPSGELGGLLALMYELDQNDLRSPLDPLRRARQR</sequence>
<feature type="region of interest" description="Disordered" evidence="1">
    <location>
        <begin position="1"/>
        <end position="24"/>
    </location>
</feature>
<dbReference type="Pfam" id="PF12843">
    <property type="entry name" value="QSregVF_b"/>
    <property type="match status" value="1"/>
</dbReference>
<evidence type="ECO:0008006" key="4">
    <source>
        <dbReference type="Google" id="ProtNLM"/>
    </source>
</evidence>
<evidence type="ECO:0000256" key="1">
    <source>
        <dbReference type="SAM" id="MobiDB-lite"/>
    </source>
</evidence>
<gene>
    <name evidence="2" type="ORF">GTP91_27560</name>
</gene>
<dbReference type="InterPro" id="IPR024530">
    <property type="entry name" value="QSregVF_b"/>
</dbReference>
<evidence type="ECO:0000313" key="2">
    <source>
        <dbReference type="EMBL" id="MYM90919.1"/>
    </source>
</evidence>
<dbReference type="RefSeq" id="WP_161099632.1">
    <property type="nucleotide sequence ID" value="NZ_WWCW01000149.1"/>
</dbReference>